<feature type="transmembrane region" description="Helical" evidence="1">
    <location>
        <begin position="376"/>
        <end position="394"/>
    </location>
</feature>
<protein>
    <recommendedName>
        <fullName evidence="4">Multi-tm2 domain protein</fullName>
    </recommendedName>
</protein>
<evidence type="ECO:0000313" key="3">
    <source>
        <dbReference type="Proteomes" id="UP000187172"/>
    </source>
</evidence>
<feature type="transmembrane region" description="Helical" evidence="1">
    <location>
        <begin position="289"/>
        <end position="308"/>
    </location>
</feature>
<dbReference type="STRING" id="297318.BK138_16810"/>
<evidence type="ECO:0000256" key="1">
    <source>
        <dbReference type="SAM" id="Phobius"/>
    </source>
</evidence>
<feature type="transmembrane region" description="Helical" evidence="1">
    <location>
        <begin position="337"/>
        <end position="356"/>
    </location>
</feature>
<proteinExistence type="predicted"/>
<accession>A0A1R1ENV3</accession>
<dbReference type="Proteomes" id="UP000187172">
    <property type="component" value="Unassembled WGS sequence"/>
</dbReference>
<keyword evidence="1" id="KW-1133">Transmembrane helix</keyword>
<keyword evidence="1" id="KW-0472">Membrane</keyword>
<evidence type="ECO:0008006" key="4">
    <source>
        <dbReference type="Google" id="ProtNLM"/>
    </source>
</evidence>
<keyword evidence="3" id="KW-1185">Reference proteome</keyword>
<dbReference type="RefSeq" id="WP_076170902.1">
    <property type="nucleotide sequence ID" value="NZ_MRTP01000004.1"/>
</dbReference>
<sequence>MTLYPQRSKMAAFILNFIPGLGHYYMGRKLRGVIYPMLFFGGILFGVMVAIALGEGGMFFAFTLLCAAILWGICMLDLIVYLVRMPALQPGYPPQPYPPHWEPGAGPYPGGYSGQGQPGFPGNGPEFAQEGMYAQQPYPPYPQPSPENERFFTILLSFIPGLGHLHMGLMQRGLSFLIAFFGLGTVMFFLTGLTSHAFFMLFLGILPIIWLYCMFDAVQLIHRKQAGERVEDRTLFDEMEAGRAEGRRSKVLATLLSAFPGAGHMYLGLQKRGLQLMVIFLGSVYILDLLRLSLFMFLIPLIWFYAFFDGLQQTSRYGREPLIDRPVIEGIKLHQKWLGIGLMALGVYYIATSLIIPELEARFPEFHIDYRISHYLKTAIVALLLIGVGIRLLTGPKPSGRERSQGDF</sequence>
<dbReference type="EMBL" id="MRTP01000004">
    <property type="protein sequence ID" value="OMF53506.1"/>
    <property type="molecule type" value="Genomic_DNA"/>
</dbReference>
<feature type="transmembrane region" description="Helical" evidence="1">
    <location>
        <begin position="174"/>
        <end position="191"/>
    </location>
</feature>
<comment type="caution">
    <text evidence="2">The sequence shown here is derived from an EMBL/GenBank/DDBJ whole genome shotgun (WGS) entry which is preliminary data.</text>
</comment>
<feature type="transmembrane region" description="Helical" evidence="1">
    <location>
        <begin position="197"/>
        <end position="215"/>
    </location>
</feature>
<feature type="transmembrane region" description="Helical" evidence="1">
    <location>
        <begin position="59"/>
        <end position="83"/>
    </location>
</feature>
<gene>
    <name evidence="2" type="ORF">BK138_16810</name>
</gene>
<feature type="transmembrane region" description="Helical" evidence="1">
    <location>
        <begin position="251"/>
        <end position="269"/>
    </location>
</feature>
<organism evidence="2 3">
    <name type="scientific">Paenibacillus rhizosphaerae</name>
    <dbReference type="NCBI Taxonomy" id="297318"/>
    <lineage>
        <taxon>Bacteria</taxon>
        <taxon>Bacillati</taxon>
        <taxon>Bacillota</taxon>
        <taxon>Bacilli</taxon>
        <taxon>Bacillales</taxon>
        <taxon>Paenibacillaceae</taxon>
        <taxon>Paenibacillus</taxon>
    </lineage>
</organism>
<reference evidence="2 3" key="1">
    <citation type="submission" date="2016-11" db="EMBL/GenBank/DDBJ databases">
        <title>Paenibacillus species isolates.</title>
        <authorList>
            <person name="Beno S.M."/>
        </authorList>
    </citation>
    <scope>NUCLEOTIDE SEQUENCE [LARGE SCALE GENOMIC DNA]</scope>
    <source>
        <strain evidence="2 3">FSL R5-0378</strain>
    </source>
</reference>
<keyword evidence="1" id="KW-0812">Transmembrane</keyword>
<evidence type="ECO:0000313" key="2">
    <source>
        <dbReference type="EMBL" id="OMF53506.1"/>
    </source>
</evidence>
<name>A0A1R1ENV3_9BACL</name>
<feature type="transmembrane region" description="Helical" evidence="1">
    <location>
        <begin position="33"/>
        <end position="53"/>
    </location>
</feature>
<dbReference type="AlphaFoldDB" id="A0A1R1ENV3"/>